<dbReference type="InterPro" id="IPR036163">
    <property type="entry name" value="HMA_dom_sf"/>
</dbReference>
<dbReference type="InterPro" id="IPR006121">
    <property type="entry name" value="HMA_dom"/>
</dbReference>
<dbReference type="Gene3D" id="3.30.70.100">
    <property type="match status" value="1"/>
</dbReference>
<dbReference type="PANTHER" id="PTHR22814">
    <property type="entry name" value="COPPER TRANSPORT PROTEIN ATOX1-RELATED"/>
    <property type="match status" value="1"/>
</dbReference>
<name>A0A6V7QL83_ANACO</name>
<feature type="domain" description="HMA" evidence="3">
    <location>
        <begin position="27"/>
        <end position="91"/>
    </location>
</feature>
<dbReference type="PROSITE" id="PS50846">
    <property type="entry name" value="HMA_2"/>
    <property type="match status" value="1"/>
</dbReference>
<reference evidence="4" key="1">
    <citation type="submission" date="2020-07" db="EMBL/GenBank/DDBJ databases">
        <authorList>
            <person name="Lin J."/>
        </authorList>
    </citation>
    <scope>NUCLEOTIDE SEQUENCE</scope>
</reference>
<evidence type="ECO:0000256" key="2">
    <source>
        <dbReference type="SAM" id="MobiDB-lite"/>
    </source>
</evidence>
<keyword evidence="1" id="KW-0479">Metal-binding</keyword>
<feature type="compositionally biased region" description="Pro residues" evidence="2">
    <location>
        <begin position="124"/>
        <end position="137"/>
    </location>
</feature>
<evidence type="ECO:0000313" key="4">
    <source>
        <dbReference type="EMBL" id="CAD1843778.1"/>
    </source>
</evidence>
<feature type="compositionally biased region" description="Basic and acidic residues" evidence="2">
    <location>
        <begin position="166"/>
        <end position="180"/>
    </location>
</feature>
<dbReference type="PANTHER" id="PTHR22814:SF294">
    <property type="entry name" value="HEAVY METAL-ASSOCIATED ISOPRENYLATED PLANT PROTEIN 27"/>
    <property type="match status" value="1"/>
</dbReference>
<evidence type="ECO:0000256" key="1">
    <source>
        <dbReference type="ARBA" id="ARBA00022723"/>
    </source>
</evidence>
<dbReference type="Pfam" id="PF00403">
    <property type="entry name" value="HMA"/>
    <property type="match status" value="1"/>
</dbReference>
<feature type="region of interest" description="Disordered" evidence="2">
    <location>
        <begin position="106"/>
        <end position="180"/>
    </location>
</feature>
<dbReference type="SUPFAM" id="SSF55008">
    <property type="entry name" value="HMA, heavy metal-associated domain"/>
    <property type="match status" value="1"/>
</dbReference>
<accession>A0A6V7QL83</accession>
<dbReference type="AlphaFoldDB" id="A0A6V7QL83"/>
<evidence type="ECO:0000259" key="3">
    <source>
        <dbReference type="PROSITE" id="PS50846"/>
    </source>
</evidence>
<protein>
    <recommendedName>
        <fullName evidence="3">HMA domain-containing protein</fullName>
    </recommendedName>
</protein>
<dbReference type="GO" id="GO:0046872">
    <property type="term" value="F:metal ion binding"/>
    <property type="evidence" value="ECO:0007669"/>
    <property type="project" value="UniProtKB-KW"/>
</dbReference>
<proteinExistence type="predicted"/>
<organism evidence="4">
    <name type="scientific">Ananas comosus var. bracteatus</name>
    <name type="common">red pineapple</name>
    <dbReference type="NCBI Taxonomy" id="296719"/>
    <lineage>
        <taxon>Eukaryota</taxon>
        <taxon>Viridiplantae</taxon>
        <taxon>Streptophyta</taxon>
        <taxon>Embryophyta</taxon>
        <taxon>Tracheophyta</taxon>
        <taxon>Spermatophyta</taxon>
        <taxon>Magnoliopsida</taxon>
        <taxon>Liliopsida</taxon>
        <taxon>Poales</taxon>
        <taxon>Bromeliaceae</taxon>
        <taxon>Bromelioideae</taxon>
        <taxon>Ananas</taxon>
    </lineage>
</organism>
<dbReference type="EMBL" id="LR862137">
    <property type="protein sequence ID" value="CAD1843778.1"/>
    <property type="molecule type" value="Genomic_DNA"/>
</dbReference>
<gene>
    <name evidence="4" type="ORF">CB5_LOCUS26989</name>
</gene>
<dbReference type="CDD" id="cd00371">
    <property type="entry name" value="HMA"/>
    <property type="match status" value="1"/>
</dbReference>
<sequence>MGIVDVVSEFCYLPSSQHRHIKKHKQLQTVEMRVRMDCEGCVRKVKKALEGMKGVSSVSVEPKQFKVTVIGYVDPAKVMRRVAYKTGKKVEPWPYVPYDLVAHPYARAPTTRRRPRATSATSSPTPPPPPSPAPPPSRISIRRHSVMKIPTHAPSCKTTFGHPKPARIDKKTERGVQQRT</sequence>